<evidence type="ECO:0000313" key="4">
    <source>
        <dbReference type="Proteomes" id="UP001300261"/>
    </source>
</evidence>
<dbReference type="PANTHER" id="PTHR43401">
    <property type="entry name" value="L-THREONINE 3-DEHYDROGENASE"/>
    <property type="match status" value="1"/>
</dbReference>
<dbReference type="Gene3D" id="3.40.50.720">
    <property type="entry name" value="NAD(P)-binding Rossmann-like Domain"/>
    <property type="match status" value="1"/>
</dbReference>
<dbReference type="Pfam" id="PF00107">
    <property type="entry name" value="ADH_zinc_N"/>
    <property type="match status" value="1"/>
</dbReference>
<dbReference type="InterPro" id="IPR013149">
    <property type="entry name" value="ADH-like_C"/>
</dbReference>
<dbReference type="Pfam" id="PF08240">
    <property type="entry name" value="ADH_N"/>
    <property type="match status" value="1"/>
</dbReference>
<reference evidence="3 4" key="1">
    <citation type="journal article" date="2016" name="Int. J. Syst. Evol. Microbiol.">
        <title>Labrenzia salina sp. nov., isolated from the rhizosphere of the halophyte Arthrocnemum macrostachyum.</title>
        <authorList>
            <person name="Camacho M."/>
            <person name="Redondo-Gomez S."/>
            <person name="Rodriguez-Llorente I."/>
            <person name="Rohde M."/>
            <person name="Sproer C."/>
            <person name="Schumann P."/>
            <person name="Klenk H.P."/>
            <person name="Montero-Calasanz M.D.C."/>
        </authorList>
    </citation>
    <scope>NUCLEOTIDE SEQUENCE [LARGE SCALE GENOMIC DNA]</scope>
    <source>
        <strain evidence="3 4">DSM 29163</strain>
    </source>
</reference>
<keyword evidence="4" id="KW-1185">Reference proteome</keyword>
<dbReference type="Gene3D" id="3.90.180.10">
    <property type="entry name" value="Medium-chain alcohol dehydrogenases, catalytic domain"/>
    <property type="match status" value="1"/>
</dbReference>
<accession>A0ABT3QW59</accession>
<feature type="domain" description="Enoyl reductase (ER)" evidence="2">
    <location>
        <begin position="7"/>
        <end position="335"/>
    </location>
</feature>
<dbReference type="CDD" id="cd08261">
    <property type="entry name" value="Zn_ADH7"/>
    <property type="match status" value="1"/>
</dbReference>
<dbReference type="InterPro" id="IPR011032">
    <property type="entry name" value="GroES-like_sf"/>
</dbReference>
<protein>
    <submittedName>
        <fullName evidence="3">Zinc-binding alcohol dehydrogenase family protein</fullName>
    </submittedName>
</protein>
<proteinExistence type="predicted"/>
<evidence type="ECO:0000313" key="3">
    <source>
        <dbReference type="EMBL" id="MCX2721168.1"/>
    </source>
</evidence>
<keyword evidence="1" id="KW-0560">Oxidoreductase</keyword>
<organism evidence="3 4">
    <name type="scientific">Roseibium salinum</name>
    <dbReference type="NCBI Taxonomy" id="1604349"/>
    <lineage>
        <taxon>Bacteria</taxon>
        <taxon>Pseudomonadati</taxon>
        <taxon>Pseudomonadota</taxon>
        <taxon>Alphaproteobacteria</taxon>
        <taxon>Hyphomicrobiales</taxon>
        <taxon>Stappiaceae</taxon>
        <taxon>Roseibium</taxon>
    </lineage>
</organism>
<evidence type="ECO:0000256" key="1">
    <source>
        <dbReference type="ARBA" id="ARBA00023002"/>
    </source>
</evidence>
<comment type="caution">
    <text evidence="3">The sequence shown here is derived from an EMBL/GenBank/DDBJ whole genome shotgun (WGS) entry which is preliminary data.</text>
</comment>
<dbReference type="EMBL" id="JAPEVI010000001">
    <property type="protein sequence ID" value="MCX2721168.1"/>
    <property type="molecule type" value="Genomic_DNA"/>
</dbReference>
<gene>
    <name evidence="3" type="ORF">ON753_01920</name>
</gene>
<dbReference type="InterPro" id="IPR050129">
    <property type="entry name" value="Zn_alcohol_dh"/>
</dbReference>
<dbReference type="PANTHER" id="PTHR43401:SF3">
    <property type="entry name" value="L-GALACTONATE-5-DEHYDROGENASE"/>
    <property type="match status" value="1"/>
</dbReference>
<name>A0ABT3QW59_9HYPH</name>
<evidence type="ECO:0000259" key="2">
    <source>
        <dbReference type="SMART" id="SM00829"/>
    </source>
</evidence>
<dbReference type="SMART" id="SM00829">
    <property type="entry name" value="PKS_ER"/>
    <property type="match status" value="1"/>
</dbReference>
<dbReference type="RefSeq" id="WP_265960864.1">
    <property type="nucleotide sequence ID" value="NZ_JAPEVI010000001.1"/>
</dbReference>
<dbReference type="SUPFAM" id="SSF51735">
    <property type="entry name" value="NAD(P)-binding Rossmann-fold domains"/>
    <property type="match status" value="1"/>
</dbReference>
<dbReference type="InterPro" id="IPR013154">
    <property type="entry name" value="ADH-like_N"/>
</dbReference>
<sequence length="338" mass="35509">MDALVCTQPGTLELQHIPPPVPADGQVLVRPRRIGICGTDYHIFEGKHPFLNYPRVMGHELAVEVVDAPAGSGFKAGEICAVNPYLSCGSCISCRNDRPNCCTRLSVLGVHQDGGMTELLCLPPDNLIRGDGLSVDACASVEFLAIGAHAVRRAGVAKGERVLVVGTGPIGVGTTMFARIAGGDVSVLDLDVERMRTIASITGGKAIEVPNGTSPADAALAATDGEGFDVVFDATGNKHSMEASFSYVAHGGRLIFVGVLDAEICFSDPDFHRREMTLLASRNATGEDFTHVMAQIRGGAIPVGSLISHRTSLEASVADLPLWARDKAGLIKAVISID</sequence>
<dbReference type="InterPro" id="IPR020843">
    <property type="entry name" value="ER"/>
</dbReference>
<dbReference type="InterPro" id="IPR036291">
    <property type="entry name" value="NAD(P)-bd_dom_sf"/>
</dbReference>
<dbReference type="SUPFAM" id="SSF50129">
    <property type="entry name" value="GroES-like"/>
    <property type="match status" value="1"/>
</dbReference>
<dbReference type="Proteomes" id="UP001300261">
    <property type="component" value="Unassembled WGS sequence"/>
</dbReference>